<evidence type="ECO:0000313" key="9">
    <source>
        <dbReference type="EMBL" id="QQM67440.1"/>
    </source>
</evidence>
<dbReference type="GO" id="GO:0016020">
    <property type="term" value="C:membrane"/>
    <property type="evidence" value="ECO:0007669"/>
    <property type="project" value="UniProtKB-SubCell"/>
</dbReference>
<feature type="chain" id="PRO_5039300049" description="Lipoprotein" evidence="8">
    <location>
        <begin position="25"/>
        <end position="288"/>
    </location>
</feature>
<evidence type="ECO:0000256" key="6">
    <source>
        <dbReference type="PIRNR" id="PIRNR002854"/>
    </source>
</evidence>
<comment type="similarity">
    <text evidence="6">Belongs to the nlpA lipoprotein family.</text>
</comment>
<dbReference type="PROSITE" id="PS51257">
    <property type="entry name" value="PROKAR_LIPOPROTEIN"/>
    <property type="match status" value="1"/>
</dbReference>
<keyword evidence="2 8" id="KW-0732">Signal</keyword>
<protein>
    <recommendedName>
        <fullName evidence="6">Lipoprotein</fullName>
    </recommendedName>
</protein>
<evidence type="ECO:0000313" key="10">
    <source>
        <dbReference type="Proteomes" id="UP000595895"/>
    </source>
</evidence>
<reference evidence="9 10" key="1">
    <citation type="submission" date="2020-12" db="EMBL/GenBank/DDBJ databases">
        <authorList>
            <person name="Zhou J."/>
        </authorList>
    </citation>
    <scope>NUCLEOTIDE SEQUENCE [LARGE SCALE GENOMIC DNA]</scope>
    <source>
        <strain evidence="9 10">CCUG 61299</strain>
    </source>
</reference>
<evidence type="ECO:0000256" key="8">
    <source>
        <dbReference type="SAM" id="SignalP"/>
    </source>
</evidence>
<keyword evidence="5 6" id="KW-0449">Lipoprotein</keyword>
<evidence type="ECO:0000256" key="3">
    <source>
        <dbReference type="ARBA" id="ARBA00023136"/>
    </source>
</evidence>
<dbReference type="EMBL" id="CP066802">
    <property type="protein sequence ID" value="QQM67440.1"/>
    <property type="molecule type" value="Genomic_DNA"/>
</dbReference>
<dbReference type="PROSITE" id="PS51318">
    <property type="entry name" value="TAT"/>
    <property type="match status" value="1"/>
</dbReference>
<dbReference type="SUPFAM" id="SSF53850">
    <property type="entry name" value="Periplasmic binding protein-like II"/>
    <property type="match status" value="1"/>
</dbReference>
<evidence type="ECO:0000256" key="7">
    <source>
        <dbReference type="PIRSR" id="PIRSR002854-1"/>
    </source>
</evidence>
<evidence type="ECO:0000256" key="1">
    <source>
        <dbReference type="ARBA" id="ARBA00004635"/>
    </source>
</evidence>
<keyword evidence="4" id="KW-0564">Palmitate</keyword>
<dbReference type="AlphaFoldDB" id="A0A7T7S291"/>
<dbReference type="PANTHER" id="PTHR30429:SF0">
    <property type="entry name" value="METHIONINE-BINDING LIPOPROTEIN METQ"/>
    <property type="match status" value="1"/>
</dbReference>
<dbReference type="Pfam" id="PF03180">
    <property type="entry name" value="Lipoprotein_9"/>
    <property type="match status" value="1"/>
</dbReference>
<dbReference type="PANTHER" id="PTHR30429">
    <property type="entry name" value="D-METHIONINE-BINDING LIPOPROTEIN METQ"/>
    <property type="match status" value="1"/>
</dbReference>
<dbReference type="RefSeq" id="WP_200276039.1">
    <property type="nucleotide sequence ID" value="NZ_CP066802.1"/>
</dbReference>
<dbReference type="KEGG" id="awe:JG540_00555"/>
<keyword evidence="10" id="KW-1185">Reference proteome</keyword>
<organism evidence="9 10">
    <name type="scientific">Actinomyces weissii</name>
    <dbReference type="NCBI Taxonomy" id="675090"/>
    <lineage>
        <taxon>Bacteria</taxon>
        <taxon>Bacillati</taxon>
        <taxon>Actinomycetota</taxon>
        <taxon>Actinomycetes</taxon>
        <taxon>Actinomycetales</taxon>
        <taxon>Actinomycetaceae</taxon>
        <taxon>Actinomyces</taxon>
    </lineage>
</organism>
<dbReference type="Gene3D" id="3.40.190.10">
    <property type="entry name" value="Periplasmic binding protein-like II"/>
    <property type="match status" value="2"/>
</dbReference>
<gene>
    <name evidence="9" type="ORF">JG540_00555</name>
</gene>
<sequence>MSTQLSRRHVLTGSLAGALALTLAACGSGSSTDSASGVKGVTVKDGVATITIGATPQPHVTILQWVQDNLAQEAGLNLDIKEINDYQTPNSSLADGSLAANFYQTPNFLEVQEEEKKYDFTSIAEVHIEPLGVYTKKGYQDLSSLPQDAKVILNSDPANFARGLRLLADNGVIELDPAAKVPADTDVTSNPRNLTFTPIEGSLLVTSLPDADIAVINGNYAIDGGLVPSKDAIALEKGEGSPYANLLVVRTEDKDNEHLKKLAELLGSDRLREYIKTTWTDGSVIPAF</sequence>
<evidence type="ECO:0000256" key="4">
    <source>
        <dbReference type="ARBA" id="ARBA00023139"/>
    </source>
</evidence>
<dbReference type="PIRSF" id="PIRSF002854">
    <property type="entry name" value="MetQ"/>
    <property type="match status" value="1"/>
</dbReference>
<dbReference type="InterPro" id="IPR006311">
    <property type="entry name" value="TAT_signal"/>
</dbReference>
<evidence type="ECO:0000256" key="2">
    <source>
        <dbReference type="ARBA" id="ARBA00022729"/>
    </source>
</evidence>
<name>A0A7T7S291_9ACTO</name>
<proteinExistence type="inferred from homology"/>
<accession>A0A7T7S291</accession>
<evidence type="ECO:0000256" key="5">
    <source>
        <dbReference type="ARBA" id="ARBA00023288"/>
    </source>
</evidence>
<keyword evidence="3" id="KW-0472">Membrane</keyword>
<feature type="lipid moiety-binding region" description="S-diacylglycerol cysteine" evidence="7">
    <location>
        <position position="26"/>
    </location>
</feature>
<dbReference type="Proteomes" id="UP000595895">
    <property type="component" value="Chromosome"/>
</dbReference>
<feature type="signal peptide" evidence="8">
    <location>
        <begin position="1"/>
        <end position="24"/>
    </location>
</feature>
<dbReference type="InterPro" id="IPR004872">
    <property type="entry name" value="Lipoprotein_NlpA"/>
</dbReference>
<comment type="subcellular location">
    <subcellularLocation>
        <location evidence="1">Membrane</location>
        <topology evidence="1">Lipid-anchor</topology>
    </subcellularLocation>
</comment>